<evidence type="ECO:0000256" key="6">
    <source>
        <dbReference type="ARBA" id="ARBA00022723"/>
    </source>
</evidence>
<keyword evidence="11" id="KW-0460">Magnesium</keyword>
<dbReference type="SUPFAM" id="SSF53271">
    <property type="entry name" value="PRTase-like"/>
    <property type="match status" value="1"/>
</dbReference>
<dbReference type="GO" id="GO:0006164">
    <property type="term" value="P:purine nucleotide biosynthetic process"/>
    <property type="evidence" value="ECO:0007669"/>
    <property type="project" value="TreeGrafter"/>
</dbReference>
<keyword evidence="15" id="KW-1185">Reference proteome</keyword>
<dbReference type="InterPro" id="IPR005946">
    <property type="entry name" value="Rib-P_diPkinase"/>
</dbReference>
<dbReference type="NCBIfam" id="TIGR01251">
    <property type="entry name" value="ribP_PPkin"/>
    <property type="match status" value="1"/>
</dbReference>
<comment type="catalytic activity">
    <reaction evidence="12">
        <text>D-ribose 5-phosphate + ATP = 5-phospho-alpha-D-ribose 1-diphosphate + AMP + H(+)</text>
        <dbReference type="Rhea" id="RHEA:15609"/>
        <dbReference type="ChEBI" id="CHEBI:15378"/>
        <dbReference type="ChEBI" id="CHEBI:30616"/>
        <dbReference type="ChEBI" id="CHEBI:58017"/>
        <dbReference type="ChEBI" id="CHEBI:78346"/>
        <dbReference type="ChEBI" id="CHEBI:456215"/>
        <dbReference type="EC" id="2.7.6.1"/>
    </reaction>
</comment>
<evidence type="ECO:0000256" key="2">
    <source>
        <dbReference type="ARBA" id="ARBA00004996"/>
    </source>
</evidence>
<gene>
    <name evidence="14" type="ORF">ASPVEDRAFT_47923</name>
</gene>
<dbReference type="CDD" id="cd06223">
    <property type="entry name" value="PRTases_typeI"/>
    <property type="match status" value="1"/>
</dbReference>
<comment type="similarity">
    <text evidence="3">Belongs to the ribose-phosphate pyrophosphokinase family.</text>
</comment>
<dbReference type="VEuPathDB" id="FungiDB:ASPVEDRAFT_47923"/>
<evidence type="ECO:0000256" key="4">
    <source>
        <dbReference type="ARBA" id="ARBA00013247"/>
    </source>
</evidence>
<comment type="cofactor">
    <cofactor evidence="1">
        <name>Mg(2+)</name>
        <dbReference type="ChEBI" id="CHEBI:18420"/>
    </cofactor>
</comment>
<dbReference type="EMBL" id="KV878141">
    <property type="protein sequence ID" value="OJJ08750.1"/>
    <property type="molecule type" value="Genomic_DNA"/>
</dbReference>
<evidence type="ECO:0000259" key="13">
    <source>
        <dbReference type="Pfam" id="PF13793"/>
    </source>
</evidence>
<dbReference type="Pfam" id="PF14572">
    <property type="entry name" value="Pribosyl_synth"/>
    <property type="match status" value="1"/>
</dbReference>
<dbReference type="GO" id="GO:0005524">
    <property type="term" value="F:ATP binding"/>
    <property type="evidence" value="ECO:0007669"/>
    <property type="project" value="UniProtKB-KW"/>
</dbReference>
<evidence type="ECO:0000313" key="14">
    <source>
        <dbReference type="EMBL" id="OJJ08750.1"/>
    </source>
</evidence>
<keyword evidence="6" id="KW-0479">Metal-binding</keyword>
<dbReference type="OrthoDB" id="413572at2759"/>
<dbReference type="GO" id="GO:0016301">
    <property type="term" value="F:kinase activity"/>
    <property type="evidence" value="ECO:0007669"/>
    <property type="project" value="UniProtKB-KW"/>
</dbReference>
<dbReference type="RefSeq" id="XP_040674512.1">
    <property type="nucleotide sequence ID" value="XM_040813896.1"/>
</dbReference>
<evidence type="ECO:0000256" key="11">
    <source>
        <dbReference type="ARBA" id="ARBA00022842"/>
    </source>
</evidence>
<dbReference type="GO" id="GO:0009156">
    <property type="term" value="P:ribonucleoside monophosphate biosynthetic process"/>
    <property type="evidence" value="ECO:0007669"/>
    <property type="project" value="InterPro"/>
</dbReference>
<reference evidence="15" key="1">
    <citation type="journal article" date="2017" name="Genome Biol.">
        <title>Comparative genomics reveals high biological diversity and specific adaptations in the industrially and medically important fungal genus Aspergillus.</title>
        <authorList>
            <person name="de Vries R.P."/>
            <person name="Riley R."/>
            <person name="Wiebenga A."/>
            <person name="Aguilar-Osorio G."/>
            <person name="Amillis S."/>
            <person name="Uchima C.A."/>
            <person name="Anderluh G."/>
            <person name="Asadollahi M."/>
            <person name="Askin M."/>
            <person name="Barry K."/>
            <person name="Battaglia E."/>
            <person name="Bayram O."/>
            <person name="Benocci T."/>
            <person name="Braus-Stromeyer S.A."/>
            <person name="Caldana C."/>
            <person name="Canovas D."/>
            <person name="Cerqueira G.C."/>
            <person name="Chen F."/>
            <person name="Chen W."/>
            <person name="Choi C."/>
            <person name="Clum A."/>
            <person name="Dos Santos R.A."/>
            <person name="Damasio A.R."/>
            <person name="Diallinas G."/>
            <person name="Emri T."/>
            <person name="Fekete E."/>
            <person name="Flipphi M."/>
            <person name="Freyberg S."/>
            <person name="Gallo A."/>
            <person name="Gournas C."/>
            <person name="Habgood R."/>
            <person name="Hainaut M."/>
            <person name="Harispe M.L."/>
            <person name="Henrissat B."/>
            <person name="Hilden K.S."/>
            <person name="Hope R."/>
            <person name="Hossain A."/>
            <person name="Karabika E."/>
            <person name="Karaffa L."/>
            <person name="Karanyi Z."/>
            <person name="Krasevec N."/>
            <person name="Kuo A."/>
            <person name="Kusch H."/>
            <person name="LaButti K."/>
            <person name="Lagendijk E.L."/>
            <person name="Lapidus A."/>
            <person name="Levasseur A."/>
            <person name="Lindquist E."/>
            <person name="Lipzen A."/>
            <person name="Logrieco A.F."/>
            <person name="MacCabe A."/>
            <person name="Maekelae M.R."/>
            <person name="Malavazi I."/>
            <person name="Melin P."/>
            <person name="Meyer V."/>
            <person name="Mielnichuk N."/>
            <person name="Miskei M."/>
            <person name="Molnar A.P."/>
            <person name="Mule G."/>
            <person name="Ngan C.Y."/>
            <person name="Orejas M."/>
            <person name="Orosz E."/>
            <person name="Ouedraogo J.P."/>
            <person name="Overkamp K.M."/>
            <person name="Park H.-S."/>
            <person name="Perrone G."/>
            <person name="Piumi F."/>
            <person name="Punt P.J."/>
            <person name="Ram A.F."/>
            <person name="Ramon A."/>
            <person name="Rauscher S."/>
            <person name="Record E."/>
            <person name="Riano-Pachon D.M."/>
            <person name="Robert V."/>
            <person name="Roehrig J."/>
            <person name="Ruller R."/>
            <person name="Salamov A."/>
            <person name="Salih N.S."/>
            <person name="Samson R.A."/>
            <person name="Sandor E."/>
            <person name="Sanguinetti M."/>
            <person name="Schuetze T."/>
            <person name="Sepcic K."/>
            <person name="Shelest E."/>
            <person name="Sherlock G."/>
            <person name="Sophianopoulou V."/>
            <person name="Squina F.M."/>
            <person name="Sun H."/>
            <person name="Susca A."/>
            <person name="Todd R.B."/>
            <person name="Tsang A."/>
            <person name="Unkles S.E."/>
            <person name="van de Wiele N."/>
            <person name="van Rossen-Uffink D."/>
            <person name="Oliveira J.V."/>
            <person name="Vesth T.C."/>
            <person name="Visser J."/>
            <person name="Yu J.-H."/>
            <person name="Zhou M."/>
            <person name="Andersen M.R."/>
            <person name="Archer D.B."/>
            <person name="Baker S.E."/>
            <person name="Benoit I."/>
            <person name="Brakhage A.A."/>
            <person name="Braus G.H."/>
            <person name="Fischer R."/>
            <person name="Frisvad J.C."/>
            <person name="Goldman G.H."/>
            <person name="Houbraken J."/>
            <person name="Oakley B."/>
            <person name="Pocsi I."/>
            <person name="Scazzocchio C."/>
            <person name="Seiboth B."/>
            <person name="vanKuyk P.A."/>
            <person name="Wortman J."/>
            <person name="Dyer P.S."/>
            <person name="Grigoriev I.V."/>
        </authorList>
    </citation>
    <scope>NUCLEOTIDE SEQUENCE [LARGE SCALE GENOMIC DNA]</scope>
    <source>
        <strain evidence="15">CBS 583.65</strain>
    </source>
</reference>
<dbReference type="GO" id="GO:0005737">
    <property type="term" value="C:cytoplasm"/>
    <property type="evidence" value="ECO:0007669"/>
    <property type="project" value="TreeGrafter"/>
</dbReference>
<dbReference type="GO" id="GO:0004749">
    <property type="term" value="F:ribose phosphate diphosphokinase activity"/>
    <property type="evidence" value="ECO:0007669"/>
    <property type="project" value="UniProtKB-EC"/>
</dbReference>
<dbReference type="GO" id="GO:0000287">
    <property type="term" value="F:magnesium ion binding"/>
    <property type="evidence" value="ECO:0007669"/>
    <property type="project" value="InterPro"/>
</dbReference>
<dbReference type="PANTHER" id="PTHR10210">
    <property type="entry name" value="RIBOSE-PHOSPHATE DIPHOSPHOKINASE FAMILY MEMBER"/>
    <property type="match status" value="1"/>
</dbReference>
<evidence type="ECO:0000256" key="7">
    <source>
        <dbReference type="ARBA" id="ARBA00022727"/>
    </source>
</evidence>
<organism evidence="14 15">
    <name type="scientific">Aspergillus versicolor CBS 583.65</name>
    <dbReference type="NCBI Taxonomy" id="1036611"/>
    <lineage>
        <taxon>Eukaryota</taxon>
        <taxon>Fungi</taxon>
        <taxon>Dikarya</taxon>
        <taxon>Ascomycota</taxon>
        <taxon>Pezizomycotina</taxon>
        <taxon>Eurotiomycetes</taxon>
        <taxon>Eurotiomycetidae</taxon>
        <taxon>Eurotiales</taxon>
        <taxon>Aspergillaceae</taxon>
        <taxon>Aspergillus</taxon>
        <taxon>Aspergillus subgen. Nidulantes</taxon>
    </lineage>
</organism>
<comment type="pathway">
    <text evidence="2">Metabolic intermediate biosynthesis; 5-phospho-alpha-D-ribose 1-diphosphate biosynthesis; 5-phospho-alpha-D-ribose 1-diphosphate from D-ribose 5-phosphate (route I): step 1/1.</text>
</comment>
<feature type="domain" description="Ribose-phosphate pyrophosphokinase N-terminal" evidence="13">
    <location>
        <begin position="9"/>
        <end position="126"/>
    </location>
</feature>
<evidence type="ECO:0000256" key="1">
    <source>
        <dbReference type="ARBA" id="ARBA00001946"/>
    </source>
</evidence>
<keyword evidence="8" id="KW-0547">Nucleotide-binding</keyword>
<dbReference type="Pfam" id="PF13793">
    <property type="entry name" value="Pribosyltran_N"/>
    <property type="match status" value="1"/>
</dbReference>
<keyword evidence="7" id="KW-0545">Nucleotide biosynthesis</keyword>
<dbReference type="InterPro" id="IPR029057">
    <property type="entry name" value="PRTase-like"/>
</dbReference>
<dbReference type="NCBIfam" id="NF002320">
    <property type="entry name" value="PRK01259.1"/>
    <property type="match status" value="1"/>
</dbReference>
<keyword evidence="10" id="KW-0067">ATP-binding</keyword>
<accession>A0A1L9Q4Q1</accession>
<dbReference type="PROSITE" id="PS00114">
    <property type="entry name" value="PRPP_SYNTHASE"/>
    <property type="match status" value="1"/>
</dbReference>
<dbReference type="PANTHER" id="PTHR10210:SF32">
    <property type="entry name" value="RIBOSE-PHOSPHATE PYROPHOSPHOKINASE 2"/>
    <property type="match status" value="1"/>
</dbReference>
<dbReference type="GO" id="GO:0006015">
    <property type="term" value="P:5-phosphoribose 1-diphosphate biosynthetic process"/>
    <property type="evidence" value="ECO:0007669"/>
    <property type="project" value="TreeGrafter"/>
</dbReference>
<keyword evidence="5" id="KW-0808">Transferase</keyword>
<dbReference type="GeneID" id="63729407"/>
<dbReference type="InterPro" id="IPR000842">
    <property type="entry name" value="PRib_PP_synth_CS"/>
</dbReference>
<sequence>MGSYSMDLCLLAGSGHGELAEQVSSRIGYPVGLGALRSTRFSNGENCVTIEASVRNADVFIIQTASTPVNDMLMELLIAINACKIASARRITAVLPCFPYSRQDKKDRSRAPITAKLVANILESAGCNHVITMDLHASQIQGFFNIPVDKLFSEKTMVEYISQNYGTDDLVIVSPDAGGAKRAASIADRLHVDLALIHKERKVANQVSRMILVGHVSGKVAVLVDDIADTCGTLAMAATILKEHGASSCVAVVTHGFLSGPSVKVIEDSDLDRLVVSNTLPLPDHARSCSKIYQMDVSVTIAEAIRRTHNGESISVLFS</sequence>
<dbReference type="SMART" id="SM01400">
    <property type="entry name" value="Pribosyltran_N"/>
    <property type="match status" value="1"/>
</dbReference>
<evidence type="ECO:0000256" key="10">
    <source>
        <dbReference type="ARBA" id="ARBA00022840"/>
    </source>
</evidence>
<protein>
    <recommendedName>
        <fullName evidence="4">ribose-phosphate diphosphokinase</fullName>
        <ecNumber evidence="4">2.7.6.1</ecNumber>
    </recommendedName>
</protein>
<proteinExistence type="inferred from homology"/>
<dbReference type="Gene3D" id="3.40.50.2020">
    <property type="match status" value="2"/>
</dbReference>
<dbReference type="FunFam" id="3.40.50.2020:FF:000001">
    <property type="entry name" value="Ribose-phosphate pyrophosphokinase"/>
    <property type="match status" value="1"/>
</dbReference>
<evidence type="ECO:0000256" key="12">
    <source>
        <dbReference type="ARBA" id="ARBA00049535"/>
    </source>
</evidence>
<evidence type="ECO:0000256" key="3">
    <source>
        <dbReference type="ARBA" id="ARBA00006478"/>
    </source>
</evidence>
<name>A0A1L9Q4Q1_ASPVE</name>
<dbReference type="InterPro" id="IPR000836">
    <property type="entry name" value="PRTase_dom"/>
</dbReference>
<dbReference type="GO" id="GO:0002189">
    <property type="term" value="C:ribose phosphate diphosphokinase complex"/>
    <property type="evidence" value="ECO:0007669"/>
    <property type="project" value="UniProtKB-ARBA"/>
</dbReference>
<dbReference type="AlphaFoldDB" id="A0A1L9Q4Q1"/>
<dbReference type="InterPro" id="IPR029099">
    <property type="entry name" value="Pribosyltran_N"/>
</dbReference>
<dbReference type="Proteomes" id="UP000184073">
    <property type="component" value="Unassembled WGS sequence"/>
</dbReference>
<keyword evidence="9" id="KW-0418">Kinase</keyword>
<evidence type="ECO:0000256" key="9">
    <source>
        <dbReference type="ARBA" id="ARBA00022777"/>
    </source>
</evidence>
<dbReference type="EC" id="2.7.6.1" evidence="4"/>
<evidence type="ECO:0000256" key="8">
    <source>
        <dbReference type="ARBA" id="ARBA00022741"/>
    </source>
</evidence>
<evidence type="ECO:0000313" key="15">
    <source>
        <dbReference type="Proteomes" id="UP000184073"/>
    </source>
</evidence>
<dbReference type="STRING" id="1036611.A0A1L9Q4Q1"/>
<evidence type="ECO:0000256" key="5">
    <source>
        <dbReference type="ARBA" id="ARBA00022679"/>
    </source>
</evidence>